<dbReference type="InterPro" id="IPR011701">
    <property type="entry name" value="MFS"/>
</dbReference>
<dbReference type="PANTHER" id="PTHR23501:SF102">
    <property type="entry name" value="DRUG TRANSPORTER, PUTATIVE (AFU_ORTHOLOGUE AFUA_3G08530)-RELATED"/>
    <property type="match status" value="1"/>
</dbReference>
<feature type="transmembrane region" description="Helical" evidence="9">
    <location>
        <begin position="251"/>
        <end position="273"/>
    </location>
</feature>
<feature type="transmembrane region" description="Helical" evidence="9">
    <location>
        <begin position="455"/>
        <end position="475"/>
    </location>
</feature>
<dbReference type="Proteomes" id="UP000054248">
    <property type="component" value="Unassembled WGS sequence"/>
</dbReference>
<evidence type="ECO:0000256" key="6">
    <source>
        <dbReference type="ARBA" id="ARBA00022989"/>
    </source>
</evidence>
<dbReference type="OrthoDB" id="10021397at2759"/>
<keyword evidence="5 9" id="KW-0812">Transmembrane</keyword>
<dbReference type="GO" id="GO:0005886">
    <property type="term" value="C:plasma membrane"/>
    <property type="evidence" value="ECO:0007669"/>
    <property type="project" value="UniProtKB-SubCell"/>
</dbReference>
<feature type="transmembrane region" description="Helical" evidence="9">
    <location>
        <begin position="220"/>
        <end position="239"/>
    </location>
</feature>
<sequence>MSTNEDEKWTGPALNQAEPAQHDAGQPNYTCAGMQADSVRSPVVKEEHWTKTEVMQIPNNNLWIVFPGLMLSVFLAALDQTIVSVALPTIVQDLGSSSGYSWVGSAYLLAASVLAPLWGILSDIIGRKPILYFGIVVFIVGSALCGAAKSMVWLILCRAIQGVGGGCIIQLTQITISDIVSLEERGKYIGVTGAIWGIASILGPLIGGALTERASWRWCFYINLPTGGVAAALLLRLHLNPVPRTPLRSHIANFDFVGLFLILGGVVCLLVGFNQSETSWHSPSTIALITVSVPIIAAGIVNEFYTSRRPIIPPRIFKTRTTSLILVTVFLHAFVFFAAVFFLPLYFSIRGANALTSGVRMLPFSLVASAFAALSGQAVARMGAYRPTLWFGWVVMTLGFGLMIDLNGSSNLAKQVVYLIVAAIGTGCLFQTPLMGIQAAMPQKDMATVTSTFGLLRQIGGTIGISASGSVYVSFLRRRLDDIQGFDASRIPNGQLINGVGSLHNIQPDSVRDQVIGAYATSLSSIWLICTPLVALAMILSFFVRGYSLKRGIVREQANAKPAADAGEATAVHEKDVERAADGGEPTPTKEYPQ</sequence>
<feature type="transmembrane region" description="Helical" evidence="9">
    <location>
        <begin position="188"/>
        <end position="208"/>
    </location>
</feature>
<dbReference type="InterPro" id="IPR036259">
    <property type="entry name" value="MFS_trans_sf"/>
</dbReference>
<feature type="domain" description="Major facilitator superfamily (MFS) profile" evidence="10">
    <location>
        <begin position="65"/>
        <end position="549"/>
    </location>
</feature>
<keyword evidence="6 9" id="KW-1133">Transmembrane helix</keyword>
<evidence type="ECO:0000256" key="2">
    <source>
        <dbReference type="ARBA" id="ARBA00008335"/>
    </source>
</evidence>
<feature type="transmembrane region" description="Helical" evidence="9">
    <location>
        <begin position="325"/>
        <end position="349"/>
    </location>
</feature>
<keyword evidence="12" id="KW-1185">Reference proteome</keyword>
<dbReference type="EMBL" id="KN822977">
    <property type="protein sequence ID" value="KIO29864.1"/>
    <property type="molecule type" value="Genomic_DNA"/>
</dbReference>
<dbReference type="PANTHER" id="PTHR23501">
    <property type="entry name" value="MAJOR FACILITATOR SUPERFAMILY"/>
    <property type="match status" value="1"/>
</dbReference>
<dbReference type="Pfam" id="PF07690">
    <property type="entry name" value="MFS_1"/>
    <property type="match status" value="1"/>
</dbReference>
<accession>A0A0C3QQM0</accession>
<evidence type="ECO:0000256" key="8">
    <source>
        <dbReference type="SAM" id="MobiDB-lite"/>
    </source>
</evidence>
<keyword evidence="3" id="KW-0813">Transport</keyword>
<protein>
    <recommendedName>
        <fullName evidence="10">Major facilitator superfamily (MFS) profile domain-containing protein</fullName>
    </recommendedName>
</protein>
<evidence type="ECO:0000256" key="3">
    <source>
        <dbReference type="ARBA" id="ARBA00022448"/>
    </source>
</evidence>
<dbReference type="PRINTS" id="PR01036">
    <property type="entry name" value="TCRTETB"/>
</dbReference>
<proteinExistence type="inferred from homology"/>
<dbReference type="PROSITE" id="PS50850">
    <property type="entry name" value="MFS"/>
    <property type="match status" value="1"/>
</dbReference>
<comment type="similarity">
    <text evidence="2">Belongs to the major facilitator superfamily.</text>
</comment>
<feature type="transmembrane region" description="Helical" evidence="9">
    <location>
        <begin position="285"/>
        <end position="305"/>
    </location>
</feature>
<dbReference type="Gene3D" id="1.20.1250.20">
    <property type="entry name" value="MFS general substrate transporter like domains"/>
    <property type="match status" value="1"/>
</dbReference>
<feature type="region of interest" description="Disordered" evidence="8">
    <location>
        <begin position="560"/>
        <end position="594"/>
    </location>
</feature>
<gene>
    <name evidence="11" type="ORF">M407DRAFT_20934</name>
</gene>
<dbReference type="CDD" id="cd17502">
    <property type="entry name" value="MFS_Azr1_MDR_like"/>
    <property type="match status" value="1"/>
</dbReference>
<reference evidence="11 12" key="1">
    <citation type="submission" date="2014-04" db="EMBL/GenBank/DDBJ databases">
        <authorList>
            <consortium name="DOE Joint Genome Institute"/>
            <person name="Kuo A."/>
            <person name="Girlanda M."/>
            <person name="Perotto S."/>
            <person name="Kohler A."/>
            <person name="Nagy L.G."/>
            <person name="Floudas D."/>
            <person name="Copeland A."/>
            <person name="Barry K.W."/>
            <person name="Cichocki N."/>
            <person name="Veneault-Fourrey C."/>
            <person name="LaButti K."/>
            <person name="Lindquist E.A."/>
            <person name="Lipzen A."/>
            <person name="Lundell T."/>
            <person name="Morin E."/>
            <person name="Murat C."/>
            <person name="Sun H."/>
            <person name="Tunlid A."/>
            <person name="Henrissat B."/>
            <person name="Grigoriev I.V."/>
            <person name="Hibbett D.S."/>
            <person name="Martin F."/>
            <person name="Nordberg H.P."/>
            <person name="Cantor M.N."/>
            <person name="Hua S.X."/>
        </authorList>
    </citation>
    <scope>NUCLEOTIDE SEQUENCE [LARGE SCALE GENOMIC DNA]</scope>
    <source>
        <strain evidence="11 12">MUT 4182</strain>
    </source>
</reference>
<feature type="compositionally biased region" description="Basic and acidic residues" evidence="8">
    <location>
        <begin position="571"/>
        <end position="582"/>
    </location>
</feature>
<evidence type="ECO:0000313" key="11">
    <source>
        <dbReference type="EMBL" id="KIO29864.1"/>
    </source>
</evidence>
<comment type="subcellular location">
    <subcellularLocation>
        <location evidence="1">Cell membrane</location>
        <topology evidence="1">Multi-pass membrane protein</topology>
    </subcellularLocation>
</comment>
<feature type="transmembrane region" description="Helical" evidence="9">
    <location>
        <begin position="387"/>
        <end position="404"/>
    </location>
</feature>
<evidence type="ECO:0000256" key="9">
    <source>
        <dbReference type="SAM" id="Phobius"/>
    </source>
</evidence>
<dbReference type="InterPro" id="IPR004638">
    <property type="entry name" value="EmrB-like"/>
</dbReference>
<evidence type="ECO:0000256" key="5">
    <source>
        <dbReference type="ARBA" id="ARBA00022692"/>
    </source>
</evidence>
<feature type="transmembrane region" description="Helical" evidence="9">
    <location>
        <begin position="99"/>
        <end position="118"/>
    </location>
</feature>
<feature type="transmembrane region" description="Helical" evidence="9">
    <location>
        <begin position="130"/>
        <end position="153"/>
    </location>
</feature>
<dbReference type="AlphaFoldDB" id="A0A0C3QQM0"/>
<keyword evidence="4" id="KW-1003">Cell membrane</keyword>
<evidence type="ECO:0000256" key="1">
    <source>
        <dbReference type="ARBA" id="ARBA00004651"/>
    </source>
</evidence>
<dbReference type="HOGENOM" id="CLU_000960_22_0_1"/>
<evidence type="ECO:0000256" key="4">
    <source>
        <dbReference type="ARBA" id="ARBA00022475"/>
    </source>
</evidence>
<feature type="transmembrane region" description="Helical" evidence="9">
    <location>
        <begin position="62"/>
        <end position="87"/>
    </location>
</feature>
<name>A0A0C3QQM0_9AGAM</name>
<feature type="transmembrane region" description="Helical" evidence="9">
    <location>
        <begin position="526"/>
        <end position="547"/>
    </location>
</feature>
<keyword evidence="7 9" id="KW-0472">Membrane</keyword>
<dbReference type="GO" id="GO:0022857">
    <property type="term" value="F:transmembrane transporter activity"/>
    <property type="evidence" value="ECO:0007669"/>
    <property type="project" value="InterPro"/>
</dbReference>
<dbReference type="SUPFAM" id="SSF103473">
    <property type="entry name" value="MFS general substrate transporter"/>
    <property type="match status" value="1"/>
</dbReference>
<feature type="transmembrane region" description="Helical" evidence="9">
    <location>
        <begin position="416"/>
        <end position="434"/>
    </location>
</feature>
<evidence type="ECO:0000256" key="7">
    <source>
        <dbReference type="ARBA" id="ARBA00023136"/>
    </source>
</evidence>
<evidence type="ECO:0000313" key="12">
    <source>
        <dbReference type="Proteomes" id="UP000054248"/>
    </source>
</evidence>
<dbReference type="InterPro" id="IPR020846">
    <property type="entry name" value="MFS_dom"/>
</dbReference>
<organism evidence="11 12">
    <name type="scientific">Tulasnella calospora MUT 4182</name>
    <dbReference type="NCBI Taxonomy" id="1051891"/>
    <lineage>
        <taxon>Eukaryota</taxon>
        <taxon>Fungi</taxon>
        <taxon>Dikarya</taxon>
        <taxon>Basidiomycota</taxon>
        <taxon>Agaricomycotina</taxon>
        <taxon>Agaricomycetes</taxon>
        <taxon>Cantharellales</taxon>
        <taxon>Tulasnellaceae</taxon>
        <taxon>Tulasnella</taxon>
    </lineage>
</organism>
<dbReference type="Gene3D" id="1.20.1720.10">
    <property type="entry name" value="Multidrug resistance protein D"/>
    <property type="match status" value="1"/>
</dbReference>
<feature type="region of interest" description="Disordered" evidence="8">
    <location>
        <begin position="1"/>
        <end position="31"/>
    </location>
</feature>
<feature type="transmembrane region" description="Helical" evidence="9">
    <location>
        <begin position="159"/>
        <end position="176"/>
    </location>
</feature>
<dbReference type="NCBIfam" id="TIGR00711">
    <property type="entry name" value="efflux_EmrB"/>
    <property type="match status" value="1"/>
</dbReference>
<evidence type="ECO:0000259" key="10">
    <source>
        <dbReference type="PROSITE" id="PS50850"/>
    </source>
</evidence>
<dbReference type="FunFam" id="1.20.1720.10:FF:000013">
    <property type="entry name" value="Related to multidrug resistance proteins"/>
    <property type="match status" value="1"/>
</dbReference>
<reference evidence="12" key="2">
    <citation type="submission" date="2015-01" db="EMBL/GenBank/DDBJ databases">
        <title>Evolutionary Origins and Diversification of the Mycorrhizal Mutualists.</title>
        <authorList>
            <consortium name="DOE Joint Genome Institute"/>
            <consortium name="Mycorrhizal Genomics Consortium"/>
            <person name="Kohler A."/>
            <person name="Kuo A."/>
            <person name="Nagy L.G."/>
            <person name="Floudas D."/>
            <person name="Copeland A."/>
            <person name="Barry K.W."/>
            <person name="Cichocki N."/>
            <person name="Veneault-Fourrey C."/>
            <person name="LaButti K."/>
            <person name="Lindquist E.A."/>
            <person name="Lipzen A."/>
            <person name="Lundell T."/>
            <person name="Morin E."/>
            <person name="Murat C."/>
            <person name="Riley R."/>
            <person name="Ohm R."/>
            <person name="Sun H."/>
            <person name="Tunlid A."/>
            <person name="Henrissat B."/>
            <person name="Grigoriev I.V."/>
            <person name="Hibbett D.S."/>
            <person name="Martin F."/>
        </authorList>
    </citation>
    <scope>NUCLEOTIDE SEQUENCE [LARGE SCALE GENOMIC DNA]</scope>
    <source>
        <strain evidence="12">MUT 4182</strain>
    </source>
</reference>